<evidence type="ECO:0000313" key="1">
    <source>
        <dbReference type="EMBL" id="CDW17782.1"/>
    </source>
</evidence>
<proteinExistence type="predicted"/>
<sequence>MMARLSDECNKPFLWSPNSFDSINPSPYTSNLNAPQNYPSQSTTKTAPNTSELNELQASLSPSVLKTFNEIFVSLSSLQKKNTDLEILLSKYKAKSKRLEHSIYEDFYNPTCLTQLYVLVVLAKLLTWKWMKKLHNL</sequence>
<accession>A0A0K2SWP7</accession>
<dbReference type="EMBL" id="HACA01000421">
    <property type="protein sequence ID" value="CDW17782.1"/>
    <property type="molecule type" value="Transcribed_RNA"/>
</dbReference>
<dbReference type="AlphaFoldDB" id="A0A0K2SWP7"/>
<reference evidence="1" key="1">
    <citation type="submission" date="2014-05" db="EMBL/GenBank/DDBJ databases">
        <authorList>
            <person name="Chronopoulou M."/>
        </authorList>
    </citation>
    <scope>NUCLEOTIDE SEQUENCE</scope>
    <source>
        <tissue evidence="1">Whole organism</tissue>
    </source>
</reference>
<protein>
    <submittedName>
        <fullName evidence="1">Uncharacterized protein</fullName>
    </submittedName>
</protein>
<organism evidence="1">
    <name type="scientific">Lepeophtheirus salmonis</name>
    <name type="common">Salmon louse</name>
    <name type="synonym">Caligus salmonis</name>
    <dbReference type="NCBI Taxonomy" id="72036"/>
    <lineage>
        <taxon>Eukaryota</taxon>
        <taxon>Metazoa</taxon>
        <taxon>Ecdysozoa</taxon>
        <taxon>Arthropoda</taxon>
        <taxon>Crustacea</taxon>
        <taxon>Multicrustacea</taxon>
        <taxon>Hexanauplia</taxon>
        <taxon>Copepoda</taxon>
        <taxon>Siphonostomatoida</taxon>
        <taxon>Caligidae</taxon>
        <taxon>Lepeophtheirus</taxon>
    </lineage>
</organism>
<name>A0A0K2SWP7_LEPSM</name>